<dbReference type="Pfam" id="PF01523">
    <property type="entry name" value="PmbA_TldD_1st"/>
    <property type="match status" value="1"/>
</dbReference>
<dbReference type="SUPFAM" id="SSF111283">
    <property type="entry name" value="Putative modulator of DNA gyrase, PmbA/TldD"/>
    <property type="match status" value="1"/>
</dbReference>
<proteinExistence type="inferred from homology"/>
<dbReference type="InterPro" id="IPR045570">
    <property type="entry name" value="Metalloprtase-TldD/E_cen_dom"/>
</dbReference>
<evidence type="ECO:0000313" key="5">
    <source>
        <dbReference type="EMBL" id="SCY24975.1"/>
    </source>
</evidence>
<dbReference type="PATRIC" id="fig|381306.5.peg.1949"/>
<dbReference type="Pfam" id="PF19290">
    <property type="entry name" value="PmbA_TldD_2nd"/>
    <property type="match status" value="1"/>
</dbReference>
<reference evidence="6" key="1">
    <citation type="submission" date="2016-10" db="EMBL/GenBank/DDBJ databases">
        <authorList>
            <person name="Varghese N."/>
        </authorList>
    </citation>
    <scope>NUCLEOTIDE SEQUENCE [LARGE SCALE GENOMIC DNA]</scope>
    <source>
        <strain evidence="6">HL 19</strain>
    </source>
</reference>
<protein>
    <recommendedName>
        <fullName evidence="7">PmbA protein</fullName>
    </recommendedName>
</protein>
<dbReference type="RefSeq" id="WP_054964945.1">
    <property type="nucleotide sequence ID" value="NZ_FMUN01000004.1"/>
</dbReference>
<dbReference type="STRING" id="381306.AN478_01975"/>
<evidence type="ECO:0008006" key="7">
    <source>
        <dbReference type="Google" id="ProtNLM"/>
    </source>
</evidence>
<evidence type="ECO:0000259" key="3">
    <source>
        <dbReference type="Pfam" id="PF19289"/>
    </source>
</evidence>
<dbReference type="Gene3D" id="3.30.2290.10">
    <property type="entry name" value="PmbA/TldD superfamily"/>
    <property type="match status" value="1"/>
</dbReference>
<feature type="domain" description="Metalloprotease TldD/E N-terminal" evidence="2">
    <location>
        <begin position="26"/>
        <end position="90"/>
    </location>
</feature>
<dbReference type="PANTHER" id="PTHR43421:SF1">
    <property type="entry name" value="METALLOPROTEASE PMBA"/>
    <property type="match status" value="1"/>
</dbReference>
<dbReference type="InterPro" id="IPR036059">
    <property type="entry name" value="TldD/PmbA_sf"/>
</dbReference>
<dbReference type="Pfam" id="PF19289">
    <property type="entry name" value="PmbA_TldD_3rd"/>
    <property type="match status" value="1"/>
</dbReference>
<evidence type="ECO:0000256" key="1">
    <source>
        <dbReference type="ARBA" id="ARBA00005836"/>
    </source>
</evidence>
<dbReference type="AlphaFoldDB" id="A0A0N8PNF4"/>
<dbReference type="InterPro" id="IPR002510">
    <property type="entry name" value="Metalloprtase-TldD/E_N"/>
</dbReference>
<dbReference type="PANTHER" id="PTHR43421">
    <property type="entry name" value="METALLOPROTEASE PMBA"/>
    <property type="match status" value="1"/>
</dbReference>
<feature type="domain" description="Metalloprotease TldD/E central" evidence="4">
    <location>
        <begin position="118"/>
        <end position="224"/>
    </location>
</feature>
<evidence type="ECO:0000259" key="2">
    <source>
        <dbReference type="Pfam" id="PF01523"/>
    </source>
</evidence>
<feature type="domain" description="Metalloprotease TldD/E C-terminal" evidence="3">
    <location>
        <begin position="232"/>
        <end position="439"/>
    </location>
</feature>
<evidence type="ECO:0000259" key="4">
    <source>
        <dbReference type="Pfam" id="PF19290"/>
    </source>
</evidence>
<dbReference type="Proteomes" id="UP000183104">
    <property type="component" value="Unassembled WGS sequence"/>
</dbReference>
<keyword evidence="6" id="KW-1185">Reference proteome</keyword>
<dbReference type="InterPro" id="IPR047657">
    <property type="entry name" value="PmbA"/>
</dbReference>
<dbReference type="NCBIfam" id="NF008268">
    <property type="entry name" value="PRK11040.1"/>
    <property type="match status" value="1"/>
</dbReference>
<gene>
    <name evidence="5" type="ORF">SAMN05661077_1585</name>
</gene>
<name>A0A0N8PNF4_9GAMM</name>
<dbReference type="GO" id="GO:0005829">
    <property type="term" value="C:cytosol"/>
    <property type="evidence" value="ECO:0007669"/>
    <property type="project" value="TreeGrafter"/>
</dbReference>
<dbReference type="InterPro" id="IPR035068">
    <property type="entry name" value="TldD/PmbA_N"/>
</dbReference>
<accession>A0A0N8PNF4</accession>
<comment type="similarity">
    <text evidence="1">Belongs to the peptidase U62 family.</text>
</comment>
<dbReference type="GO" id="GO:0006508">
    <property type="term" value="P:proteolysis"/>
    <property type="evidence" value="ECO:0007669"/>
    <property type="project" value="InterPro"/>
</dbReference>
<dbReference type="OrthoDB" id="9803618at2"/>
<dbReference type="InterPro" id="IPR045569">
    <property type="entry name" value="Metalloprtase-TldD/E_C"/>
</dbReference>
<dbReference type="GO" id="GO:0008237">
    <property type="term" value="F:metallopeptidase activity"/>
    <property type="evidence" value="ECO:0007669"/>
    <property type="project" value="InterPro"/>
</dbReference>
<organism evidence="5 6">
    <name type="scientific">Thiohalorhabdus denitrificans</name>
    <dbReference type="NCBI Taxonomy" id="381306"/>
    <lineage>
        <taxon>Bacteria</taxon>
        <taxon>Pseudomonadati</taxon>
        <taxon>Pseudomonadota</taxon>
        <taxon>Gammaproteobacteria</taxon>
        <taxon>Thiohalorhabdales</taxon>
        <taxon>Thiohalorhabdaceae</taxon>
        <taxon>Thiohalorhabdus</taxon>
    </lineage>
</organism>
<sequence length="440" mass="46534">MSAGIDHEAIAERILERARSHGADQAEVGIQTASGLSAEVRLGEVDALEYHRDKGCSVTVYLDGAKGSVSTSDFSEEAVDNAVAKACDLARRTSPDPANGLADPDHLATEVPDLDLDHPVEMEPEEAIERARACETAARAVDGRISNSEGGEFSWSRGTVVYANSHGFLGGYSGTRYGVSAAVVAEEGGSMQRDFWYSTARDLSQLEDGEAVGRRAGERTARRLGARRISTARVPVLFEAPVAGSLLGHLVGAVRGSNLYRRSSFLVDAAGEQVFTPGITIREEPHRPKGLGSAPFDGEGVATRQRDLVADGVLTGYCLDSYSARKLGLETTGHAGGVHNLYLLPGERDPQALLREMGTGVLVTELIGMGVNTVTGDYSRGAAGFWVENGEIAYPVEEITIAGNLKDMYKDIQAVGSDLELRGNVSAPSVLIGGMTVAGQ</sequence>
<evidence type="ECO:0000313" key="6">
    <source>
        <dbReference type="Proteomes" id="UP000183104"/>
    </source>
</evidence>
<dbReference type="EMBL" id="FMUN01000004">
    <property type="protein sequence ID" value="SCY24975.1"/>
    <property type="molecule type" value="Genomic_DNA"/>
</dbReference>